<dbReference type="SMART" id="SM00240">
    <property type="entry name" value="FHA"/>
    <property type="match status" value="1"/>
</dbReference>
<reference evidence="4 5" key="1">
    <citation type="submission" date="2017-09" db="EMBL/GenBank/DDBJ databases">
        <authorList>
            <person name="Ehlers B."/>
            <person name="Leendertz F.H."/>
        </authorList>
    </citation>
    <scope>NUCLEOTIDE SEQUENCE [LARGE SCALE GENOMIC DNA]</scope>
    <source>
        <strain evidence="4 5">CGMCC 1.10978</strain>
    </source>
</reference>
<feature type="region of interest" description="Disordered" evidence="1">
    <location>
        <begin position="217"/>
        <end position="237"/>
    </location>
</feature>
<sequence length="267" mass="28730">MENLRLHFVNRQQPDRPLHTGVHRVVREAAGTLGVGDQAQGALMARICVDRRGLWLQVANGMRGVHVNGRPVQRMALLRAGDSVYLDGAEILVQASHQDVDAVPERNPAQAGDPRIVLRGVGGPYHGLSFPLSQPLLVGRARDADIRIDDPLCAERHAQLELRGERVLLRDLAGGEGSAVNGVRVRDAMLAAGDQVVFGPQHRFVVEIPWLASASSAQERTEDDDASAPPAAPEPQVAASSRRWPWLLLAAALLAAALSALLLFGAR</sequence>
<dbReference type="EMBL" id="OCND01000001">
    <property type="protein sequence ID" value="SOD51910.1"/>
    <property type="molecule type" value="Genomic_DNA"/>
</dbReference>
<dbReference type="SUPFAM" id="SSF49879">
    <property type="entry name" value="SMAD/FHA domain"/>
    <property type="match status" value="1"/>
</dbReference>
<feature type="domain" description="FHA" evidence="3">
    <location>
        <begin position="136"/>
        <end position="185"/>
    </location>
</feature>
<dbReference type="OrthoDB" id="5801518at2"/>
<dbReference type="InterPro" id="IPR008984">
    <property type="entry name" value="SMAD_FHA_dom_sf"/>
</dbReference>
<keyword evidence="2" id="KW-1133">Transmembrane helix</keyword>
<dbReference type="Gene3D" id="2.60.200.20">
    <property type="match status" value="1"/>
</dbReference>
<dbReference type="PROSITE" id="PS50006">
    <property type="entry name" value="FHA_DOMAIN"/>
    <property type="match status" value="1"/>
</dbReference>
<accession>A0A286CZS3</accession>
<gene>
    <name evidence="4" type="ORF">SAMN06296416_101936</name>
</gene>
<dbReference type="InterPro" id="IPR000253">
    <property type="entry name" value="FHA_dom"/>
</dbReference>
<evidence type="ECO:0000259" key="3">
    <source>
        <dbReference type="PROSITE" id="PS50006"/>
    </source>
</evidence>
<feature type="transmembrane region" description="Helical" evidence="2">
    <location>
        <begin position="244"/>
        <end position="264"/>
    </location>
</feature>
<dbReference type="Proteomes" id="UP000219374">
    <property type="component" value="Unassembled WGS sequence"/>
</dbReference>
<proteinExistence type="predicted"/>
<keyword evidence="2" id="KW-0812">Transmembrane</keyword>
<organism evidence="4 5">
    <name type="scientific">Pseudoxanthomonas wuyuanensis</name>
    <dbReference type="NCBI Taxonomy" id="1073196"/>
    <lineage>
        <taxon>Bacteria</taxon>
        <taxon>Pseudomonadati</taxon>
        <taxon>Pseudomonadota</taxon>
        <taxon>Gammaproteobacteria</taxon>
        <taxon>Lysobacterales</taxon>
        <taxon>Lysobacteraceae</taxon>
        <taxon>Pseudoxanthomonas</taxon>
    </lineage>
</organism>
<keyword evidence="5" id="KW-1185">Reference proteome</keyword>
<evidence type="ECO:0000256" key="2">
    <source>
        <dbReference type="SAM" id="Phobius"/>
    </source>
</evidence>
<dbReference type="RefSeq" id="WP_097120657.1">
    <property type="nucleotide sequence ID" value="NZ_OCND01000001.1"/>
</dbReference>
<evidence type="ECO:0000313" key="5">
    <source>
        <dbReference type="Proteomes" id="UP000219374"/>
    </source>
</evidence>
<keyword evidence="2" id="KW-0472">Membrane</keyword>
<evidence type="ECO:0000256" key="1">
    <source>
        <dbReference type="SAM" id="MobiDB-lite"/>
    </source>
</evidence>
<dbReference type="CDD" id="cd00060">
    <property type="entry name" value="FHA"/>
    <property type="match status" value="2"/>
</dbReference>
<name>A0A286CZS3_9GAMM</name>
<dbReference type="Pfam" id="PF00498">
    <property type="entry name" value="FHA"/>
    <property type="match status" value="1"/>
</dbReference>
<evidence type="ECO:0000313" key="4">
    <source>
        <dbReference type="EMBL" id="SOD51910.1"/>
    </source>
</evidence>
<protein>
    <submittedName>
        <fullName evidence="4">Forkhead associated (FHA) domain, binds pSer, pThr, pTyr</fullName>
    </submittedName>
</protein>
<dbReference type="AlphaFoldDB" id="A0A286CZS3"/>